<organism evidence="1 2">
    <name type="scientific">Puia dinghuensis</name>
    <dbReference type="NCBI Taxonomy" id="1792502"/>
    <lineage>
        <taxon>Bacteria</taxon>
        <taxon>Pseudomonadati</taxon>
        <taxon>Bacteroidota</taxon>
        <taxon>Chitinophagia</taxon>
        <taxon>Chitinophagales</taxon>
        <taxon>Chitinophagaceae</taxon>
        <taxon>Puia</taxon>
    </lineage>
</organism>
<reference evidence="1" key="1">
    <citation type="journal article" date="2014" name="Int. J. Syst. Evol. Microbiol.">
        <title>Complete genome sequence of Corynebacterium casei LMG S-19264T (=DSM 44701T), isolated from a smear-ripened cheese.</title>
        <authorList>
            <consortium name="US DOE Joint Genome Institute (JGI-PGF)"/>
            <person name="Walter F."/>
            <person name="Albersmeier A."/>
            <person name="Kalinowski J."/>
            <person name="Ruckert C."/>
        </authorList>
    </citation>
    <scope>NUCLEOTIDE SEQUENCE</scope>
    <source>
        <strain evidence="1">CGMCC 1.15448</strain>
    </source>
</reference>
<evidence type="ECO:0000313" key="1">
    <source>
        <dbReference type="EMBL" id="GGA91385.1"/>
    </source>
</evidence>
<accession>A0A8J2XS09</accession>
<proteinExistence type="predicted"/>
<evidence type="ECO:0000313" key="2">
    <source>
        <dbReference type="Proteomes" id="UP000607559"/>
    </source>
</evidence>
<gene>
    <name evidence="1" type="ORF">GCM10011511_13410</name>
</gene>
<name>A0A8J2XS09_9BACT</name>
<dbReference type="AlphaFoldDB" id="A0A8J2XS09"/>
<dbReference type="EMBL" id="BMJC01000001">
    <property type="protein sequence ID" value="GGA91385.1"/>
    <property type="molecule type" value="Genomic_DNA"/>
</dbReference>
<comment type="caution">
    <text evidence="1">The sequence shown here is derived from an EMBL/GenBank/DDBJ whole genome shotgun (WGS) entry which is preliminary data.</text>
</comment>
<dbReference type="Proteomes" id="UP000607559">
    <property type="component" value="Unassembled WGS sequence"/>
</dbReference>
<keyword evidence="2" id="KW-1185">Reference proteome</keyword>
<sequence>MKGPFSVRPICKETDRTIVRELFRQEFYGPLQLLYPDEGLWEIYDSMETDDAYGAYLVFYNDRLLLLLEVHPPVQMDLAADYMSKPGTIGIYCFYANRQDPMNLPAIRTCIDALLGYRSIKRIVTRVNFVGPQDPRVALLEQAGFRRLAKSPDKSAIYYCTQDTFSLLGKNQNKHLLQNTF</sequence>
<protein>
    <submittedName>
        <fullName evidence="1">Uncharacterized protein</fullName>
    </submittedName>
</protein>
<reference evidence="1" key="2">
    <citation type="submission" date="2020-09" db="EMBL/GenBank/DDBJ databases">
        <authorList>
            <person name="Sun Q."/>
            <person name="Zhou Y."/>
        </authorList>
    </citation>
    <scope>NUCLEOTIDE SEQUENCE</scope>
    <source>
        <strain evidence="1">CGMCC 1.15448</strain>
    </source>
</reference>